<organism evidence="16 17">
    <name type="scientific">Abeliophyllum distichum</name>
    <dbReference type="NCBI Taxonomy" id="126358"/>
    <lineage>
        <taxon>Eukaryota</taxon>
        <taxon>Viridiplantae</taxon>
        <taxon>Streptophyta</taxon>
        <taxon>Embryophyta</taxon>
        <taxon>Tracheophyta</taxon>
        <taxon>Spermatophyta</taxon>
        <taxon>Magnoliopsida</taxon>
        <taxon>eudicotyledons</taxon>
        <taxon>Gunneridae</taxon>
        <taxon>Pentapetalae</taxon>
        <taxon>asterids</taxon>
        <taxon>lamiids</taxon>
        <taxon>Lamiales</taxon>
        <taxon>Oleaceae</taxon>
        <taxon>Forsythieae</taxon>
        <taxon>Abeliophyllum</taxon>
    </lineage>
</organism>
<dbReference type="SMART" id="SM00365">
    <property type="entry name" value="LRR_SD22"/>
    <property type="match status" value="6"/>
</dbReference>
<keyword evidence="5 12" id="KW-0812">Transmembrane</keyword>
<evidence type="ECO:0000313" key="17">
    <source>
        <dbReference type="Proteomes" id="UP001604336"/>
    </source>
</evidence>
<reference evidence="17" key="1">
    <citation type="submission" date="2024-07" db="EMBL/GenBank/DDBJ databases">
        <title>Two chromosome-level genome assemblies of Korean endemic species Abeliophyllum distichum and Forsythia ovata (Oleaceae).</title>
        <authorList>
            <person name="Jang H."/>
        </authorList>
    </citation>
    <scope>NUCLEOTIDE SEQUENCE [LARGE SCALE GENOMIC DNA]</scope>
</reference>
<dbReference type="GO" id="GO:0005886">
    <property type="term" value="C:plasma membrane"/>
    <property type="evidence" value="ECO:0007669"/>
    <property type="project" value="UniProtKB-SubCell"/>
</dbReference>
<evidence type="ECO:0000259" key="14">
    <source>
        <dbReference type="Pfam" id="PF08263"/>
    </source>
</evidence>
<dbReference type="SUPFAM" id="SSF52047">
    <property type="entry name" value="RNI-like"/>
    <property type="match status" value="1"/>
</dbReference>
<dbReference type="Pfam" id="PF08263">
    <property type="entry name" value="LRRNT_2"/>
    <property type="match status" value="1"/>
</dbReference>
<evidence type="ECO:0000256" key="5">
    <source>
        <dbReference type="ARBA" id="ARBA00022692"/>
    </source>
</evidence>
<evidence type="ECO:0000256" key="10">
    <source>
        <dbReference type="ARBA" id="ARBA00023170"/>
    </source>
</evidence>
<dbReference type="InterPro" id="IPR001611">
    <property type="entry name" value="Leu-rich_rpt"/>
</dbReference>
<feature type="transmembrane region" description="Helical" evidence="12">
    <location>
        <begin position="959"/>
        <end position="981"/>
    </location>
</feature>
<name>A0ABD1PC16_9LAMI</name>
<feature type="signal peptide" evidence="13">
    <location>
        <begin position="1"/>
        <end position="19"/>
    </location>
</feature>
<feature type="domain" description="Leucine-rich repeat-containing N-terminal plant-type" evidence="14">
    <location>
        <begin position="34"/>
        <end position="71"/>
    </location>
</feature>
<keyword evidence="4" id="KW-0433">Leucine-rich repeat</keyword>
<dbReference type="SMART" id="SM00369">
    <property type="entry name" value="LRR_TYP"/>
    <property type="match status" value="9"/>
</dbReference>
<dbReference type="InterPro" id="IPR013210">
    <property type="entry name" value="LRR_N_plant-typ"/>
</dbReference>
<dbReference type="InterPro" id="IPR032675">
    <property type="entry name" value="LRR_dom_sf"/>
</dbReference>
<dbReference type="GO" id="GO:0006952">
    <property type="term" value="P:defense response"/>
    <property type="evidence" value="ECO:0007669"/>
    <property type="project" value="UniProtKB-ARBA"/>
</dbReference>
<keyword evidence="9 12" id="KW-0472">Membrane</keyword>
<comment type="subcellular location">
    <subcellularLocation>
        <location evidence="1">Cell membrane</location>
        <topology evidence="1">Single-pass type I membrane protein</topology>
    </subcellularLocation>
</comment>
<dbReference type="Pfam" id="PF13855">
    <property type="entry name" value="LRR_8"/>
    <property type="match status" value="2"/>
</dbReference>
<evidence type="ECO:0000256" key="3">
    <source>
        <dbReference type="ARBA" id="ARBA00022475"/>
    </source>
</evidence>
<dbReference type="EMBL" id="JBFOLK010000014">
    <property type="protein sequence ID" value="KAL2461212.1"/>
    <property type="molecule type" value="Genomic_DNA"/>
</dbReference>
<dbReference type="Pfam" id="PF23598">
    <property type="entry name" value="LRR_14"/>
    <property type="match status" value="1"/>
</dbReference>
<evidence type="ECO:0000256" key="7">
    <source>
        <dbReference type="ARBA" id="ARBA00022737"/>
    </source>
</evidence>
<evidence type="ECO:0000256" key="8">
    <source>
        <dbReference type="ARBA" id="ARBA00022989"/>
    </source>
</evidence>
<dbReference type="InterPro" id="IPR055414">
    <property type="entry name" value="LRR_R13L4/SHOC2-like"/>
</dbReference>
<evidence type="ECO:0000313" key="16">
    <source>
        <dbReference type="EMBL" id="KAL2461212.1"/>
    </source>
</evidence>
<keyword evidence="8 12" id="KW-1133">Transmembrane helix</keyword>
<dbReference type="Gene3D" id="3.80.10.10">
    <property type="entry name" value="Ribonuclease Inhibitor"/>
    <property type="match status" value="6"/>
</dbReference>
<dbReference type="InterPro" id="IPR003591">
    <property type="entry name" value="Leu-rich_rpt_typical-subtyp"/>
</dbReference>
<dbReference type="Pfam" id="PF00560">
    <property type="entry name" value="LRR_1"/>
    <property type="match status" value="8"/>
</dbReference>
<feature type="chain" id="PRO_5044820982" evidence="13">
    <location>
        <begin position="20"/>
        <end position="1012"/>
    </location>
</feature>
<feature type="domain" description="Disease resistance R13L4/SHOC-2-like LRR" evidence="15">
    <location>
        <begin position="108"/>
        <end position="296"/>
    </location>
</feature>
<keyword evidence="6 13" id="KW-0732">Signal</keyword>
<evidence type="ECO:0000256" key="6">
    <source>
        <dbReference type="ARBA" id="ARBA00022729"/>
    </source>
</evidence>
<dbReference type="PANTHER" id="PTHR48063">
    <property type="entry name" value="LRR RECEPTOR-LIKE KINASE"/>
    <property type="match status" value="1"/>
</dbReference>
<evidence type="ECO:0000256" key="1">
    <source>
        <dbReference type="ARBA" id="ARBA00004251"/>
    </source>
</evidence>
<dbReference type="FunFam" id="3.80.10.10:FF:000111">
    <property type="entry name" value="LRR receptor-like serine/threonine-protein kinase ERECTA"/>
    <property type="match status" value="1"/>
</dbReference>
<dbReference type="GO" id="GO:0051707">
    <property type="term" value="P:response to other organism"/>
    <property type="evidence" value="ECO:0007669"/>
    <property type="project" value="UniProtKB-ARBA"/>
</dbReference>
<accession>A0ABD1PC16</accession>
<dbReference type="InterPro" id="IPR046956">
    <property type="entry name" value="RLP23-like"/>
</dbReference>
<dbReference type="PRINTS" id="PR00019">
    <property type="entry name" value="LEURICHRPT"/>
</dbReference>
<keyword evidence="7" id="KW-0677">Repeat</keyword>
<comment type="caution">
    <text evidence="16">The sequence shown here is derived from an EMBL/GenBank/DDBJ whole genome shotgun (WGS) entry which is preliminary data.</text>
</comment>
<dbReference type="FunFam" id="3.80.10.10:FF:001347">
    <property type="entry name" value="LRR receptor-like serine/threonine-protein kinase GSO2"/>
    <property type="match status" value="1"/>
</dbReference>
<evidence type="ECO:0000256" key="12">
    <source>
        <dbReference type="SAM" id="Phobius"/>
    </source>
</evidence>
<comment type="similarity">
    <text evidence="2">Belongs to the RLP family.</text>
</comment>
<keyword evidence="10" id="KW-0675">Receptor</keyword>
<dbReference type="Proteomes" id="UP001604336">
    <property type="component" value="Unassembled WGS sequence"/>
</dbReference>
<dbReference type="AlphaFoldDB" id="A0ABD1PC16"/>
<dbReference type="PANTHER" id="PTHR48063:SF16">
    <property type="entry name" value="LRR RECEPTOR-LIKE SERINE_THREONINE-PROTEIN KINASE GSO1"/>
    <property type="match status" value="1"/>
</dbReference>
<dbReference type="SUPFAM" id="SSF52058">
    <property type="entry name" value="L domain-like"/>
    <property type="match status" value="2"/>
</dbReference>
<evidence type="ECO:0000256" key="4">
    <source>
        <dbReference type="ARBA" id="ARBA00022614"/>
    </source>
</evidence>
<evidence type="ECO:0000259" key="15">
    <source>
        <dbReference type="Pfam" id="PF23598"/>
    </source>
</evidence>
<dbReference type="FunFam" id="3.80.10.10:FF:000383">
    <property type="entry name" value="Leucine-rich repeat receptor protein kinase EMS1"/>
    <property type="match status" value="1"/>
</dbReference>
<sequence>MEGLLVILLVIASFSSISTQIVGNGKENNVKCRSTDRGALLDFKNGLNDPENRLSSWRGLDCCLWRGIGCNNATGSVTKVDLHNPYPDFTASIRYGFWNLSGEIRPSLLNLKSLQHLDLSFNTFDGVGIPEFLGSLKNLQYLNLSKAGFSGIIPPNLGNLSNLQYLDVSSGFASLTVDDFQWISGLASLKHLEMNFVDLSLVNSNWLDILNMLPSLTELHLASCGLSGSISSLGSVNFTSLAVIDLSINSFNSMFPDWLVNISSLVYVDLSSCTLRGRIPLGFGDLPNLIHLNLALNGNLSASGLSFFKGNWKTIEVLDLASNQVHGKLPASIGNMTTLTDFDLFDNSVEGGIPSTIGRLCKLVNFDMSGNKLTGSLPEMLEGTEDCFSNSPFPNLVYLKLTSNNLTGRLPAWLGELKNLEELSLVSNLFEGPIPESLGALQNLTDLNLAGNKLNGTLPESIGQLSNLSVLDVSLNSLTGILSQVHFSKLGKLKILSLSSNSFVLNVSSGWIPLFQIRNLDMGSCRLGPLFPAWLKSQHELRFLDISNSSISGSIPNWFWDFSVNLSLLNVSFNQLGGQLPNSFQLTPYADVDLSSNFFEGSIPLPGVPIELLDLSNNRFRGPIPQNISKVMPDLVFLSLSANQLTGNVPEDIGKMVSLSVIDLSRNNLTGNIPSSLQSLHLNDNMVSGKLPSSLKNLSSLETLDLGNNQLEGNLPPWISEGFTSLRILKMRLNAFSGEIPSELSNLTSLQVLDLAENNFTGRISPTLGDLQAMAQEQMINKYLLYGKYRGLYYEENLVVNLKNQPQLFNKTLSLLTSIDLSGNSFYGEIPAELTKLHGLVVLNLSRNQISGRIPESISSLRQLTSLDLSSNKLSGPIPSSIASLSFLSYLNLSDNNLSGKIPESGQMSTFDAYAFEGNSDLCGAPLVVKCRGEDSKNGNNTHNGDDVYDNNDKFIDRWFYLSIGLGFAAGILIPYIVLVIKKPWRDGYFDFVDKVADKLLSVRSRKLPARN</sequence>
<keyword evidence="11" id="KW-0325">Glycoprotein</keyword>
<evidence type="ECO:0000256" key="13">
    <source>
        <dbReference type="SAM" id="SignalP"/>
    </source>
</evidence>
<gene>
    <name evidence="16" type="ORF">Adt_44632</name>
</gene>
<dbReference type="FunFam" id="3.80.10.10:FF:000095">
    <property type="entry name" value="LRR receptor-like serine/threonine-protein kinase GSO1"/>
    <property type="match status" value="1"/>
</dbReference>
<keyword evidence="3" id="KW-1003">Cell membrane</keyword>
<proteinExistence type="inferred from homology"/>
<keyword evidence="17" id="KW-1185">Reference proteome</keyword>
<evidence type="ECO:0000256" key="11">
    <source>
        <dbReference type="ARBA" id="ARBA00023180"/>
    </source>
</evidence>
<evidence type="ECO:0000256" key="2">
    <source>
        <dbReference type="ARBA" id="ARBA00009592"/>
    </source>
</evidence>
<evidence type="ECO:0000256" key="9">
    <source>
        <dbReference type="ARBA" id="ARBA00023136"/>
    </source>
</evidence>
<protein>
    <submittedName>
        <fullName evidence="16">Disease resistance family protein/LRR family protein</fullName>
    </submittedName>
</protein>